<evidence type="ECO:0000256" key="1">
    <source>
        <dbReference type="ARBA" id="ARBA00023235"/>
    </source>
</evidence>
<dbReference type="GO" id="GO:0004807">
    <property type="term" value="F:triose-phosphate isomerase activity"/>
    <property type="evidence" value="ECO:0007669"/>
    <property type="project" value="UniProtKB-EC"/>
</dbReference>
<dbReference type="Proteomes" id="UP001597212">
    <property type="component" value="Unassembled WGS sequence"/>
</dbReference>
<reference evidence="3" key="1">
    <citation type="journal article" date="2019" name="Int. J. Syst. Evol. Microbiol.">
        <title>The Global Catalogue of Microorganisms (GCM) 10K type strain sequencing project: providing services to taxonomists for standard genome sequencing and annotation.</title>
        <authorList>
            <consortium name="The Broad Institute Genomics Platform"/>
            <consortium name="The Broad Institute Genome Sequencing Center for Infectious Disease"/>
            <person name="Wu L."/>
            <person name="Ma J."/>
        </authorList>
    </citation>
    <scope>NUCLEOTIDE SEQUENCE [LARGE SCALE GENOMIC DNA]</scope>
    <source>
        <strain evidence="3">CCM 8912</strain>
    </source>
</reference>
<organism evidence="2 3">
    <name type="scientific">Lacticaseibacillus hegangensis</name>
    <dbReference type="NCBI Taxonomy" id="2486010"/>
    <lineage>
        <taxon>Bacteria</taxon>
        <taxon>Bacillati</taxon>
        <taxon>Bacillota</taxon>
        <taxon>Bacilli</taxon>
        <taxon>Lactobacillales</taxon>
        <taxon>Lactobacillaceae</taxon>
        <taxon>Lacticaseibacillus</taxon>
    </lineage>
</organism>
<dbReference type="NCBIfam" id="NF003302">
    <property type="entry name" value="PRK04302.1"/>
    <property type="match status" value="1"/>
</dbReference>
<keyword evidence="1 2" id="KW-0413">Isomerase</keyword>
<dbReference type="InterPro" id="IPR035990">
    <property type="entry name" value="TIM_sf"/>
</dbReference>
<accession>A0ABW4CZ21</accession>
<dbReference type="Gene3D" id="3.20.20.70">
    <property type="entry name" value="Aldolase class I"/>
    <property type="match status" value="1"/>
</dbReference>
<name>A0ABW4CZ21_9LACO</name>
<dbReference type="InterPro" id="IPR013785">
    <property type="entry name" value="Aldolase_TIM"/>
</dbReference>
<sequence>MKKPFFIVNPKSYLYGTEILKLARLTDKVAAKYNIDVMFTAKLIDFPEIMANTSHLIYTAQHMDALTPGRGMGKVLPVALKNRGIQAVVLNHAEHPLTLAQLDASMVLAKDLGLMTIVCSDTVAQSRAIAELHPTAMICEPTSLIGTGSTSNDQYIKDTDAAIRSVDPAILIMQAAGVSSGEDVKKVMALGADGSGATSGIIKAPDWESKLDEMIGAAAQFSTR</sequence>
<dbReference type="RefSeq" id="WP_125756227.1">
    <property type="nucleotide sequence ID" value="NZ_JBHTOK010000073.1"/>
</dbReference>
<dbReference type="Pfam" id="PF00121">
    <property type="entry name" value="TIM"/>
    <property type="match status" value="1"/>
</dbReference>
<dbReference type="PROSITE" id="PS51440">
    <property type="entry name" value="TIM_2"/>
    <property type="match status" value="1"/>
</dbReference>
<dbReference type="EMBL" id="JBHTOK010000073">
    <property type="protein sequence ID" value="MFD1441663.1"/>
    <property type="molecule type" value="Genomic_DNA"/>
</dbReference>
<comment type="caution">
    <text evidence="2">The sequence shown here is derived from an EMBL/GenBank/DDBJ whole genome shotgun (WGS) entry which is preliminary data.</text>
</comment>
<proteinExistence type="predicted"/>
<evidence type="ECO:0000313" key="2">
    <source>
        <dbReference type="EMBL" id="MFD1441663.1"/>
    </source>
</evidence>
<dbReference type="SUPFAM" id="SSF51351">
    <property type="entry name" value="Triosephosphate isomerase (TIM)"/>
    <property type="match status" value="1"/>
</dbReference>
<gene>
    <name evidence="2" type="ORF">ACFQ5K_09785</name>
</gene>
<dbReference type="InterPro" id="IPR000652">
    <property type="entry name" value="Triosephosphate_isomerase"/>
</dbReference>
<evidence type="ECO:0000313" key="3">
    <source>
        <dbReference type="Proteomes" id="UP001597212"/>
    </source>
</evidence>
<protein>
    <submittedName>
        <fullName evidence="2">Triose-phosphate isomerase</fullName>
        <ecNumber evidence="2">5.3.1.1</ecNumber>
    </submittedName>
</protein>
<keyword evidence="3" id="KW-1185">Reference proteome</keyword>
<dbReference type="EC" id="5.3.1.1" evidence="2"/>